<dbReference type="Ensembl" id="ENSSLDT00000014956.1">
    <property type="protein sequence ID" value="ENSSLDP00000014403.1"/>
    <property type="gene ID" value="ENSSLDG00000009094.1"/>
</dbReference>
<dbReference type="GO" id="GO:0006508">
    <property type="term" value="P:proteolysis"/>
    <property type="evidence" value="ECO:0007669"/>
    <property type="project" value="UniProtKB-KW"/>
</dbReference>
<dbReference type="Proteomes" id="UP000261360">
    <property type="component" value="Unplaced"/>
</dbReference>
<evidence type="ECO:0000313" key="7">
    <source>
        <dbReference type="Ensembl" id="ENSSLDP00000014403.1"/>
    </source>
</evidence>
<proteinExistence type="inferred from homology"/>
<feature type="domain" description="Peptidase C1A papain C-terminal" evidence="5">
    <location>
        <begin position="143"/>
        <end position="357"/>
    </location>
</feature>
<dbReference type="InterPro" id="IPR025660">
    <property type="entry name" value="Pept_his_AS"/>
</dbReference>
<feature type="domain" description="Cathepsin propeptide inhibitor" evidence="6">
    <location>
        <begin position="57"/>
        <end position="111"/>
    </location>
</feature>
<dbReference type="InterPro" id="IPR013201">
    <property type="entry name" value="Prot_inhib_I29"/>
</dbReference>
<dbReference type="STRING" id="1841481.ENSSLDP00000014403"/>
<keyword evidence="2" id="KW-0645">Protease</keyword>
<name>A0A3B4XRW0_SERLL</name>
<dbReference type="Pfam" id="PF00112">
    <property type="entry name" value="Peptidase_C1"/>
    <property type="match status" value="1"/>
</dbReference>
<reference evidence="7" key="1">
    <citation type="submission" date="2025-08" db="UniProtKB">
        <authorList>
            <consortium name="Ensembl"/>
        </authorList>
    </citation>
    <scope>IDENTIFICATION</scope>
</reference>
<dbReference type="SMART" id="SM00848">
    <property type="entry name" value="Inhibitor_I29"/>
    <property type="match status" value="1"/>
</dbReference>
<dbReference type="PANTHER" id="PTHR12411">
    <property type="entry name" value="CYSTEINE PROTEASE FAMILY C1-RELATED"/>
    <property type="match status" value="1"/>
</dbReference>
<keyword evidence="8" id="KW-1185">Reference proteome</keyword>
<keyword evidence="4" id="KW-0788">Thiol protease</keyword>
<dbReference type="SUPFAM" id="SSF54001">
    <property type="entry name" value="Cysteine proteinases"/>
    <property type="match status" value="1"/>
</dbReference>
<keyword evidence="3" id="KW-0378">Hydrolase</keyword>
<dbReference type="Pfam" id="PF08246">
    <property type="entry name" value="Inhibitor_I29"/>
    <property type="match status" value="1"/>
</dbReference>
<evidence type="ECO:0000256" key="2">
    <source>
        <dbReference type="ARBA" id="ARBA00022670"/>
    </source>
</evidence>
<dbReference type="SMART" id="SM00645">
    <property type="entry name" value="Pept_C1"/>
    <property type="match status" value="1"/>
</dbReference>
<evidence type="ECO:0000256" key="3">
    <source>
        <dbReference type="ARBA" id="ARBA00022801"/>
    </source>
</evidence>
<dbReference type="PRINTS" id="PR00705">
    <property type="entry name" value="PAPAIN"/>
</dbReference>
<reference evidence="7" key="2">
    <citation type="submission" date="2025-09" db="UniProtKB">
        <authorList>
            <consortium name="Ensembl"/>
        </authorList>
    </citation>
    <scope>IDENTIFICATION</scope>
</reference>
<evidence type="ECO:0000256" key="1">
    <source>
        <dbReference type="ARBA" id="ARBA00008455"/>
    </source>
</evidence>
<evidence type="ECO:0000259" key="6">
    <source>
        <dbReference type="SMART" id="SM00848"/>
    </source>
</evidence>
<dbReference type="CDD" id="cd02248">
    <property type="entry name" value="Peptidase_C1A"/>
    <property type="match status" value="1"/>
</dbReference>
<dbReference type="Gene3D" id="3.90.70.10">
    <property type="entry name" value="Cysteine proteinases"/>
    <property type="match status" value="1"/>
</dbReference>
<protein>
    <submittedName>
        <fullName evidence="7">Cathepsin K-like</fullName>
    </submittedName>
</protein>
<comment type="similarity">
    <text evidence="1">Belongs to the peptidase C1 family.</text>
</comment>
<evidence type="ECO:0000256" key="4">
    <source>
        <dbReference type="ARBA" id="ARBA00022807"/>
    </source>
</evidence>
<dbReference type="FunFam" id="3.90.70.10:FF:000006">
    <property type="entry name" value="Cathepsin S"/>
    <property type="match status" value="1"/>
</dbReference>
<dbReference type="GeneTree" id="ENSGT00940000157759"/>
<dbReference type="GO" id="GO:0008234">
    <property type="term" value="F:cysteine-type peptidase activity"/>
    <property type="evidence" value="ECO:0007669"/>
    <property type="project" value="UniProtKB-KW"/>
</dbReference>
<organism evidence="7 8">
    <name type="scientific">Seriola lalandi dorsalis</name>
    <dbReference type="NCBI Taxonomy" id="1841481"/>
    <lineage>
        <taxon>Eukaryota</taxon>
        <taxon>Metazoa</taxon>
        <taxon>Chordata</taxon>
        <taxon>Craniata</taxon>
        <taxon>Vertebrata</taxon>
        <taxon>Euteleostomi</taxon>
        <taxon>Actinopterygii</taxon>
        <taxon>Neopterygii</taxon>
        <taxon>Teleostei</taxon>
        <taxon>Neoteleostei</taxon>
        <taxon>Acanthomorphata</taxon>
        <taxon>Carangaria</taxon>
        <taxon>Carangiformes</taxon>
        <taxon>Carangidae</taxon>
        <taxon>Seriola</taxon>
    </lineage>
</organism>
<evidence type="ECO:0000313" key="8">
    <source>
        <dbReference type="Proteomes" id="UP000261360"/>
    </source>
</evidence>
<dbReference type="InterPro" id="IPR013128">
    <property type="entry name" value="Peptidase_C1A"/>
</dbReference>
<dbReference type="AlphaFoldDB" id="A0A3B4XRW0"/>
<dbReference type="PROSITE" id="PS00639">
    <property type="entry name" value="THIOL_PROTEASE_HIS"/>
    <property type="match status" value="1"/>
</dbReference>
<accession>A0A3B4XRW0</accession>
<dbReference type="InterPro" id="IPR039417">
    <property type="entry name" value="Peptidase_C1A_papain-like"/>
</dbReference>
<dbReference type="InterPro" id="IPR000668">
    <property type="entry name" value="Peptidase_C1A_C"/>
</dbReference>
<dbReference type="InterPro" id="IPR038765">
    <property type="entry name" value="Papain-like_cys_pep_sf"/>
</dbReference>
<evidence type="ECO:0000259" key="5">
    <source>
        <dbReference type="SMART" id="SM00645"/>
    </source>
</evidence>
<sequence>MVQLKYLIWQRPVSLFIVYEWDLCCCCFRMLLCACVILLVASDLGFCLDEADLDAQFEQWKNIYEYEYDDDVVEEYRKELWKENMHTIEVHNREAEQGKHSYKLGMNHFGDTVTKNQEATQGRSEHSRPSQSRLDLNWSLAALPKSIDYREKGMVTPVKDQGSCSSCWAFSAVGALEGQLAKTTGQLLNLSPQNLLDCDRQSDGCERGHMTTAFEYVEENGGINSEEDYPYMAETQHCRYKPSAFAAQVKGFEEIPEGDECALAQALYHVGPLSVSINTNHGKFWLYKSGVYYNPENKKDLLDHAMLLVGYGETAEGVKYWILKNSYGTDWGEEGYIRIARDHGNHCGIASAASYPVL</sequence>